<evidence type="ECO:0000313" key="8">
    <source>
        <dbReference type="Proteomes" id="UP000179807"/>
    </source>
</evidence>
<evidence type="ECO:0000256" key="1">
    <source>
        <dbReference type="ARBA" id="ARBA00004167"/>
    </source>
</evidence>
<evidence type="ECO:0000256" key="3">
    <source>
        <dbReference type="ARBA" id="ARBA00022989"/>
    </source>
</evidence>
<dbReference type="AlphaFoldDB" id="A0A1J4KQF4"/>
<evidence type="ECO:0000256" key="2">
    <source>
        <dbReference type="ARBA" id="ARBA00022692"/>
    </source>
</evidence>
<dbReference type="PANTHER" id="PTHR12883:SF0">
    <property type="entry name" value="PAT COMPLEX SUBUNIT CCDC47"/>
    <property type="match status" value="1"/>
</dbReference>
<comment type="subcellular location">
    <subcellularLocation>
        <location evidence="1">Membrane</location>
        <topology evidence="1">Single-pass membrane protein</topology>
    </subcellularLocation>
</comment>
<dbReference type="RefSeq" id="XP_068366474.1">
    <property type="nucleotide sequence ID" value="XM_068499043.1"/>
</dbReference>
<evidence type="ECO:0000256" key="6">
    <source>
        <dbReference type="SAM" id="Phobius"/>
    </source>
</evidence>
<feature type="compositionally biased region" description="Polar residues" evidence="5">
    <location>
        <begin position="41"/>
        <end position="50"/>
    </location>
</feature>
<organism evidence="7 8">
    <name type="scientific">Tritrichomonas foetus</name>
    <dbReference type="NCBI Taxonomy" id="1144522"/>
    <lineage>
        <taxon>Eukaryota</taxon>
        <taxon>Metamonada</taxon>
        <taxon>Parabasalia</taxon>
        <taxon>Tritrichomonadida</taxon>
        <taxon>Tritrichomonadidae</taxon>
        <taxon>Tritrichomonas</taxon>
    </lineage>
</organism>
<dbReference type="GO" id="GO:0016020">
    <property type="term" value="C:membrane"/>
    <property type="evidence" value="ECO:0007669"/>
    <property type="project" value="UniProtKB-SubCell"/>
</dbReference>
<evidence type="ECO:0008006" key="9">
    <source>
        <dbReference type="Google" id="ProtNLM"/>
    </source>
</evidence>
<dbReference type="PANTHER" id="PTHR12883">
    <property type="entry name" value="ADIPOCYTE-SPECIFIC PROTEIN 4-RELATED"/>
    <property type="match status" value="1"/>
</dbReference>
<dbReference type="Proteomes" id="UP000179807">
    <property type="component" value="Unassembled WGS sequence"/>
</dbReference>
<dbReference type="VEuPathDB" id="TrichDB:TRFO_16541"/>
<dbReference type="OrthoDB" id="10618270at2759"/>
<evidence type="ECO:0000313" key="7">
    <source>
        <dbReference type="EMBL" id="OHT13338.1"/>
    </source>
</evidence>
<feature type="transmembrane region" description="Helical" evidence="6">
    <location>
        <begin position="61"/>
        <end position="82"/>
    </location>
</feature>
<evidence type="ECO:0000256" key="5">
    <source>
        <dbReference type="SAM" id="MobiDB-lite"/>
    </source>
</evidence>
<accession>A0A1J4KQF4</accession>
<dbReference type="GO" id="GO:0032469">
    <property type="term" value="P:endoplasmic reticulum calcium ion homeostasis"/>
    <property type="evidence" value="ECO:0007669"/>
    <property type="project" value="InterPro"/>
</dbReference>
<dbReference type="GO" id="GO:0005783">
    <property type="term" value="C:endoplasmic reticulum"/>
    <property type="evidence" value="ECO:0007669"/>
    <property type="project" value="InterPro"/>
</dbReference>
<keyword evidence="3 6" id="KW-1133">Transmembrane helix</keyword>
<keyword evidence="4 6" id="KW-0472">Membrane</keyword>
<feature type="region of interest" description="Disordered" evidence="5">
    <location>
        <begin position="331"/>
        <end position="361"/>
    </location>
</feature>
<protein>
    <recommendedName>
        <fullName evidence="9">Transmembrane protein</fullName>
    </recommendedName>
</protein>
<evidence type="ECO:0000256" key="4">
    <source>
        <dbReference type="ARBA" id="ARBA00023136"/>
    </source>
</evidence>
<sequence>MIVFLYFALAFSNIDDSSLPYDDEHENLENSPVNRNEDSNENPQLQSNQPHIPPPDSTTPLYILLASLFVFFLVSVVAYYLGKIEIENKMTKVQKSLNEFIQHDFKTEKVNFMQYGIHEFEVYFQTNDPNIYGCILHVEMALRCDIFHQIKYLFVPKVDKMTFEYLLHPSKRFSAMIHISKSLPYFSNDFELIESKIVLSNDLKCWSDVSGYEKDVVKLIQPFAEKHPKLIELIEMSDANRFKTRDKVGFVTRIEFNVSNYDEISNFETYRFGFSLAHKFVNIKIPDDVTKKNIEKRDKLLEKAKIRMEKIKAFYAAQAGMQNQQDVEIIGTPVNQQENTPNNEQAQSQAQDQTNVHEKTE</sequence>
<proteinExistence type="predicted"/>
<dbReference type="GO" id="GO:0005509">
    <property type="term" value="F:calcium ion binding"/>
    <property type="evidence" value="ECO:0007669"/>
    <property type="project" value="InterPro"/>
</dbReference>
<comment type="caution">
    <text evidence="7">The sequence shown here is derived from an EMBL/GenBank/DDBJ whole genome shotgun (WGS) entry which is preliminary data.</text>
</comment>
<feature type="compositionally biased region" description="Polar residues" evidence="5">
    <location>
        <begin position="333"/>
        <end position="354"/>
    </location>
</feature>
<dbReference type="EMBL" id="MLAK01000543">
    <property type="protein sequence ID" value="OHT13338.1"/>
    <property type="molecule type" value="Genomic_DNA"/>
</dbReference>
<feature type="region of interest" description="Disordered" evidence="5">
    <location>
        <begin position="22"/>
        <end position="52"/>
    </location>
</feature>
<dbReference type="GeneID" id="94833747"/>
<name>A0A1J4KQF4_9EUKA</name>
<gene>
    <name evidence="7" type="ORF">TRFO_16541</name>
</gene>
<keyword evidence="8" id="KW-1185">Reference proteome</keyword>
<reference evidence="7" key="1">
    <citation type="submission" date="2016-10" db="EMBL/GenBank/DDBJ databases">
        <authorList>
            <person name="Benchimol M."/>
            <person name="Almeida L.G."/>
            <person name="Vasconcelos A.T."/>
            <person name="Perreira-Neves A."/>
            <person name="Rosa I.A."/>
            <person name="Tasca T."/>
            <person name="Bogo M.R."/>
            <person name="de Souza W."/>
        </authorList>
    </citation>
    <scope>NUCLEOTIDE SEQUENCE [LARGE SCALE GENOMIC DNA]</scope>
    <source>
        <strain evidence="7">K</strain>
    </source>
</reference>
<dbReference type="InterPro" id="IPR012879">
    <property type="entry name" value="CCDC47"/>
</dbReference>
<keyword evidence="2 6" id="KW-0812">Transmembrane</keyword>